<feature type="transmembrane region" description="Helical" evidence="1">
    <location>
        <begin position="99"/>
        <end position="115"/>
    </location>
</feature>
<keyword evidence="1" id="KW-0812">Transmembrane</keyword>
<sequence>MKFTEQEIQQTYNELNQTASPWGALVGALMGSIPAIAMYAFFVHIGGILYVFLLIPPAMIGFAAQFTGRVYRVEHRIPVAVIACLVYSASIYYFNYRGWLYFLTPIVFTTALVTAKRRLNQIQDWVVDMQAEGRFEQQ</sequence>
<dbReference type="RefSeq" id="WP_133566431.1">
    <property type="nucleotide sequence ID" value="NZ_NIHB01000001.1"/>
</dbReference>
<feature type="transmembrane region" description="Helical" evidence="1">
    <location>
        <begin position="77"/>
        <end position="93"/>
    </location>
</feature>
<evidence type="ECO:0000256" key="1">
    <source>
        <dbReference type="SAM" id="Phobius"/>
    </source>
</evidence>
<comment type="caution">
    <text evidence="2">The sequence shown here is derived from an EMBL/GenBank/DDBJ whole genome shotgun (WGS) entry which is preliminary data.</text>
</comment>
<evidence type="ECO:0000313" key="3">
    <source>
        <dbReference type="Proteomes" id="UP000295724"/>
    </source>
</evidence>
<evidence type="ECO:0000313" key="2">
    <source>
        <dbReference type="EMBL" id="TDR23738.1"/>
    </source>
</evidence>
<feature type="transmembrane region" description="Helical" evidence="1">
    <location>
        <begin position="21"/>
        <end position="42"/>
    </location>
</feature>
<name>A0A4R6Y3S3_9GAMM</name>
<keyword evidence="1" id="KW-1133">Transmembrane helix</keyword>
<keyword evidence="1" id="KW-0472">Membrane</keyword>
<dbReference type="OrthoDB" id="6308427at2"/>
<proteinExistence type="predicted"/>
<protein>
    <submittedName>
        <fullName evidence="2">Uncharacterized protein</fullName>
    </submittedName>
</protein>
<gene>
    <name evidence="2" type="ORF">C8D91_0603</name>
</gene>
<reference evidence="2 3" key="1">
    <citation type="submission" date="2019-03" db="EMBL/GenBank/DDBJ databases">
        <title>Genomic Encyclopedia of Type Strains, Phase IV (KMG-IV): sequencing the most valuable type-strain genomes for metagenomic binning, comparative biology and taxonomic classification.</title>
        <authorList>
            <person name="Goeker M."/>
        </authorList>
    </citation>
    <scope>NUCLEOTIDE SEQUENCE [LARGE SCALE GENOMIC DNA]</scope>
    <source>
        <strain evidence="2 3">DSM 25488</strain>
    </source>
</reference>
<organism evidence="2 3">
    <name type="scientific">Marinicella litoralis</name>
    <dbReference type="NCBI Taxonomy" id="644220"/>
    <lineage>
        <taxon>Bacteria</taxon>
        <taxon>Pseudomonadati</taxon>
        <taxon>Pseudomonadota</taxon>
        <taxon>Gammaproteobacteria</taxon>
        <taxon>Lysobacterales</taxon>
        <taxon>Marinicellaceae</taxon>
        <taxon>Marinicella</taxon>
    </lineage>
</organism>
<accession>A0A4R6Y3S3</accession>
<dbReference type="AlphaFoldDB" id="A0A4R6Y3S3"/>
<feature type="transmembrane region" description="Helical" evidence="1">
    <location>
        <begin position="48"/>
        <end position="65"/>
    </location>
</feature>
<dbReference type="EMBL" id="SNZB01000001">
    <property type="protein sequence ID" value="TDR23738.1"/>
    <property type="molecule type" value="Genomic_DNA"/>
</dbReference>
<keyword evidence="3" id="KW-1185">Reference proteome</keyword>
<dbReference type="Proteomes" id="UP000295724">
    <property type="component" value="Unassembled WGS sequence"/>
</dbReference>